<dbReference type="GeneID" id="29472514"/>
<dbReference type="Gene3D" id="3.40.50.2000">
    <property type="entry name" value="Glycogen Phosphorylase B"/>
    <property type="match status" value="2"/>
</dbReference>
<dbReference type="EMBL" id="AM849034">
    <property type="protein sequence ID" value="CAQ00206.1"/>
    <property type="molecule type" value="Genomic_DNA"/>
</dbReference>
<dbReference type="STRING" id="31964.CMS0081"/>
<keyword evidence="4" id="KW-1185">Reference proteome</keyword>
<sequence length="414" mass="45133">MSAIEPRRLRIAMVGTRGVPAAYGGFETAIEEIGQRLAARGHDVTVYCRSAGRSTNRARPRTHLGMTLVHLPALKTKSIETLSHTALSAIHLALGKRQDAAFVFNAANAPFVPLIRSRGTATAVHVDGLEWKRGKWGRMGKKYYRIAEQMAVKDADALISDAQGIADYYDHEFGIPTELLTYGADILRDPASDRLAELGLEPGQYHLVVARFEPENHVDVIVDGYTASDATLPLVVVGSAPYSAAYTDRIERVATADPRIQRLGGVWDQEQLDQLYAHALTYIHGHSVGGTNPSLLRAMGAATATLANDNVFNRDVLGEDGRFWSDAAGVAALVEGAEAAADEAVAIGRRLQERAEETYDWDAIADGYEELAARMTRGYSTHGMSRGVRSATRWEPELRASDASRTSFLLEESR</sequence>
<reference evidence="3 4" key="1">
    <citation type="journal article" date="2008" name="J. Bacteriol.">
        <title>Genome of the actinomycete plant pathogen Clavibacter michiganensis subsp. sepedonicus suggests recent niche adaptation.</title>
        <authorList>
            <person name="Bentley S.D."/>
            <person name="Corton C."/>
            <person name="Brown S.E."/>
            <person name="Barron A."/>
            <person name="Clark L."/>
            <person name="Doggett J."/>
            <person name="Harris B."/>
            <person name="Ormond D."/>
            <person name="Quail M.A."/>
            <person name="May G."/>
            <person name="Francis D."/>
            <person name="Knudson D."/>
            <person name="Parkhill J."/>
            <person name="Ishimaru C.A."/>
        </authorList>
    </citation>
    <scope>NUCLEOTIDE SEQUENCE [LARGE SCALE GENOMIC DNA]</scope>
    <source>
        <strain evidence="4">ATCC 33113 / DSM 20744 / JCM 9667 / LMG 2889 / ICMP 2535 / C-1</strain>
    </source>
</reference>
<name>B0RHU8_CLASE</name>
<dbReference type="HOGENOM" id="CLU_009583_3_0_11"/>
<dbReference type="InterPro" id="IPR015393">
    <property type="entry name" value="DUF1972"/>
</dbReference>
<evidence type="ECO:0000313" key="4">
    <source>
        <dbReference type="Proteomes" id="UP000001318"/>
    </source>
</evidence>
<dbReference type="PANTHER" id="PTHR12526">
    <property type="entry name" value="GLYCOSYLTRANSFERASE"/>
    <property type="match status" value="1"/>
</dbReference>
<dbReference type="AlphaFoldDB" id="B0RHU8"/>
<keyword evidence="2 3" id="KW-0808">Transferase</keyword>
<dbReference type="Proteomes" id="UP000001318">
    <property type="component" value="Chromosome"/>
</dbReference>
<evidence type="ECO:0000256" key="1">
    <source>
        <dbReference type="ARBA" id="ARBA00022676"/>
    </source>
</evidence>
<evidence type="ECO:0000313" key="3">
    <source>
        <dbReference type="EMBL" id="CAQ00206.1"/>
    </source>
</evidence>
<organism evidence="3 4">
    <name type="scientific">Clavibacter sepedonicus</name>
    <name type="common">Clavibacter michiganensis subsp. sepedonicus</name>
    <dbReference type="NCBI Taxonomy" id="31964"/>
    <lineage>
        <taxon>Bacteria</taxon>
        <taxon>Bacillati</taxon>
        <taxon>Actinomycetota</taxon>
        <taxon>Actinomycetes</taxon>
        <taxon>Micrococcales</taxon>
        <taxon>Microbacteriaceae</taxon>
        <taxon>Clavibacter</taxon>
    </lineage>
</organism>
<accession>B0RHU8</accession>
<dbReference type="Pfam" id="PF09314">
    <property type="entry name" value="DUF1972"/>
    <property type="match status" value="1"/>
</dbReference>
<dbReference type="eggNOG" id="COG0438">
    <property type="taxonomic scope" value="Bacteria"/>
</dbReference>
<protein>
    <submittedName>
        <fullName evidence="3">Glycosyl transferase</fullName>
    </submittedName>
</protein>
<dbReference type="CAZy" id="GT4">
    <property type="family name" value="Glycosyltransferase Family 4"/>
</dbReference>
<dbReference type="GO" id="GO:0016757">
    <property type="term" value="F:glycosyltransferase activity"/>
    <property type="evidence" value="ECO:0007669"/>
    <property type="project" value="UniProtKB-KW"/>
</dbReference>
<keyword evidence="1" id="KW-0328">Glycosyltransferase</keyword>
<dbReference type="SUPFAM" id="SSF53756">
    <property type="entry name" value="UDP-Glycosyltransferase/glycogen phosphorylase"/>
    <property type="match status" value="1"/>
</dbReference>
<dbReference type="PANTHER" id="PTHR12526:SF510">
    <property type="entry name" value="D-INOSITOL 3-PHOSPHATE GLYCOSYLTRANSFERASE"/>
    <property type="match status" value="1"/>
</dbReference>
<dbReference type="RefSeq" id="WP_012297568.1">
    <property type="nucleotide sequence ID" value="NC_010407.1"/>
</dbReference>
<dbReference type="KEGG" id="cms:CMS0081"/>
<proteinExistence type="predicted"/>
<gene>
    <name evidence="3" type="ordered locus">CMS0081</name>
</gene>
<dbReference type="OrthoDB" id="9792269at2"/>
<evidence type="ECO:0000256" key="2">
    <source>
        <dbReference type="ARBA" id="ARBA00022679"/>
    </source>
</evidence>